<protein>
    <submittedName>
        <fullName evidence="1">Uncharacterized protein</fullName>
    </submittedName>
</protein>
<keyword evidence="2" id="KW-1185">Reference proteome</keyword>
<gene>
    <name evidence="1" type="ORF">HAX54_032778</name>
</gene>
<feature type="non-terminal residue" evidence="1">
    <location>
        <position position="69"/>
    </location>
</feature>
<evidence type="ECO:0000313" key="2">
    <source>
        <dbReference type="Proteomes" id="UP000823775"/>
    </source>
</evidence>
<accession>A0ABS8SCU5</accession>
<sequence>MMRLGAKEVEPHWFTWFHTQKEAKYAPENWIDEDCLALEFLAIRDKICELGVGYIFNELERCNLTLVRE</sequence>
<organism evidence="1 2">
    <name type="scientific">Datura stramonium</name>
    <name type="common">Jimsonweed</name>
    <name type="synonym">Common thornapple</name>
    <dbReference type="NCBI Taxonomy" id="4076"/>
    <lineage>
        <taxon>Eukaryota</taxon>
        <taxon>Viridiplantae</taxon>
        <taxon>Streptophyta</taxon>
        <taxon>Embryophyta</taxon>
        <taxon>Tracheophyta</taxon>
        <taxon>Spermatophyta</taxon>
        <taxon>Magnoliopsida</taxon>
        <taxon>eudicotyledons</taxon>
        <taxon>Gunneridae</taxon>
        <taxon>Pentapetalae</taxon>
        <taxon>asterids</taxon>
        <taxon>lamiids</taxon>
        <taxon>Solanales</taxon>
        <taxon>Solanaceae</taxon>
        <taxon>Solanoideae</taxon>
        <taxon>Datureae</taxon>
        <taxon>Datura</taxon>
    </lineage>
</organism>
<evidence type="ECO:0000313" key="1">
    <source>
        <dbReference type="EMBL" id="MCD7456695.1"/>
    </source>
</evidence>
<proteinExistence type="predicted"/>
<dbReference type="EMBL" id="JACEIK010000418">
    <property type="protein sequence ID" value="MCD7456695.1"/>
    <property type="molecule type" value="Genomic_DNA"/>
</dbReference>
<reference evidence="1 2" key="1">
    <citation type="journal article" date="2021" name="BMC Genomics">
        <title>Datura genome reveals duplications of psychoactive alkaloid biosynthetic genes and high mutation rate following tissue culture.</title>
        <authorList>
            <person name="Rajewski A."/>
            <person name="Carter-House D."/>
            <person name="Stajich J."/>
            <person name="Litt A."/>
        </authorList>
    </citation>
    <scope>NUCLEOTIDE SEQUENCE [LARGE SCALE GENOMIC DNA]</scope>
    <source>
        <strain evidence="1">AR-01</strain>
    </source>
</reference>
<dbReference type="Proteomes" id="UP000823775">
    <property type="component" value="Unassembled WGS sequence"/>
</dbReference>
<comment type="caution">
    <text evidence="1">The sequence shown here is derived from an EMBL/GenBank/DDBJ whole genome shotgun (WGS) entry which is preliminary data.</text>
</comment>
<name>A0ABS8SCU5_DATST</name>